<evidence type="ECO:0000313" key="8">
    <source>
        <dbReference type="Proteomes" id="UP001162162"/>
    </source>
</evidence>
<evidence type="ECO:0000256" key="1">
    <source>
        <dbReference type="ARBA" id="ARBA00022669"/>
    </source>
</evidence>
<dbReference type="Pfam" id="PF01607">
    <property type="entry name" value="CBM_14"/>
    <property type="match status" value="1"/>
</dbReference>
<dbReference type="EMBL" id="JAPWTK010000319">
    <property type="protein sequence ID" value="KAJ8942589.1"/>
    <property type="molecule type" value="Genomic_DNA"/>
</dbReference>
<organism evidence="7 8">
    <name type="scientific">Aromia moschata</name>
    <dbReference type="NCBI Taxonomy" id="1265417"/>
    <lineage>
        <taxon>Eukaryota</taxon>
        <taxon>Metazoa</taxon>
        <taxon>Ecdysozoa</taxon>
        <taxon>Arthropoda</taxon>
        <taxon>Hexapoda</taxon>
        <taxon>Insecta</taxon>
        <taxon>Pterygota</taxon>
        <taxon>Neoptera</taxon>
        <taxon>Endopterygota</taxon>
        <taxon>Coleoptera</taxon>
        <taxon>Polyphaga</taxon>
        <taxon>Cucujiformia</taxon>
        <taxon>Chrysomeloidea</taxon>
        <taxon>Cerambycidae</taxon>
        <taxon>Cerambycinae</taxon>
        <taxon>Callichromatini</taxon>
        <taxon>Aromia</taxon>
    </lineage>
</organism>
<comment type="caution">
    <text evidence="7">The sequence shown here is derived from an EMBL/GenBank/DDBJ whole genome shotgun (WGS) entry which is preliminary data.</text>
</comment>
<evidence type="ECO:0000256" key="4">
    <source>
        <dbReference type="ARBA" id="ARBA00023157"/>
    </source>
</evidence>
<dbReference type="InterPro" id="IPR002557">
    <property type="entry name" value="Chitin-bd_dom"/>
</dbReference>
<evidence type="ECO:0000256" key="3">
    <source>
        <dbReference type="ARBA" id="ARBA00022737"/>
    </source>
</evidence>
<keyword evidence="5" id="KW-0325">Glycoprotein</keyword>
<dbReference type="SUPFAM" id="SSF57625">
    <property type="entry name" value="Invertebrate chitin-binding proteins"/>
    <property type="match status" value="1"/>
</dbReference>
<evidence type="ECO:0000256" key="2">
    <source>
        <dbReference type="ARBA" id="ARBA00022729"/>
    </source>
</evidence>
<proteinExistence type="predicted"/>
<accession>A0AAV8XU12</accession>
<dbReference type="AlphaFoldDB" id="A0AAV8XU12"/>
<dbReference type="InterPro" id="IPR036508">
    <property type="entry name" value="Chitin-bd_dom_sf"/>
</dbReference>
<dbReference type="Proteomes" id="UP001162162">
    <property type="component" value="Unassembled WGS sequence"/>
</dbReference>
<reference evidence="7" key="1">
    <citation type="journal article" date="2023" name="Insect Mol. Biol.">
        <title>Genome sequencing provides insights into the evolution of gene families encoding plant cell wall-degrading enzymes in longhorned beetles.</title>
        <authorList>
            <person name="Shin N.R."/>
            <person name="Okamura Y."/>
            <person name="Kirsch R."/>
            <person name="Pauchet Y."/>
        </authorList>
    </citation>
    <scope>NUCLEOTIDE SEQUENCE</scope>
    <source>
        <strain evidence="7">AMC_N1</strain>
    </source>
</reference>
<dbReference type="PROSITE" id="PS50940">
    <property type="entry name" value="CHIT_BIND_II"/>
    <property type="match status" value="1"/>
</dbReference>
<sequence length="80" mass="8726">MKIAEVIFDCPADSSDSNATYFPHETECGKFYECHNGEAKLFKCPAGTYFDTSLDVCNWNVDCGNLTTSTVAPTTATEAE</sequence>
<dbReference type="PANTHER" id="PTHR23301">
    <property type="entry name" value="CHITIN BINDING PERITROPHIN-A"/>
    <property type="match status" value="1"/>
</dbReference>
<dbReference type="GO" id="GO:0005576">
    <property type="term" value="C:extracellular region"/>
    <property type="evidence" value="ECO:0007669"/>
    <property type="project" value="InterPro"/>
</dbReference>
<dbReference type="GO" id="GO:0008061">
    <property type="term" value="F:chitin binding"/>
    <property type="evidence" value="ECO:0007669"/>
    <property type="project" value="UniProtKB-KW"/>
</dbReference>
<keyword evidence="2" id="KW-0732">Signal</keyword>
<feature type="domain" description="Chitin-binding type-2" evidence="6">
    <location>
        <begin position="7"/>
        <end position="65"/>
    </location>
</feature>
<evidence type="ECO:0000256" key="5">
    <source>
        <dbReference type="ARBA" id="ARBA00023180"/>
    </source>
</evidence>
<name>A0AAV8XU12_9CUCU</name>
<keyword evidence="3" id="KW-0677">Repeat</keyword>
<dbReference type="Gene3D" id="2.170.140.10">
    <property type="entry name" value="Chitin binding domain"/>
    <property type="match status" value="1"/>
</dbReference>
<protein>
    <recommendedName>
        <fullName evidence="6">Chitin-binding type-2 domain-containing protein</fullName>
    </recommendedName>
</protein>
<gene>
    <name evidence="7" type="ORF">NQ318_006219</name>
</gene>
<evidence type="ECO:0000313" key="7">
    <source>
        <dbReference type="EMBL" id="KAJ8942589.1"/>
    </source>
</evidence>
<dbReference type="SMART" id="SM00494">
    <property type="entry name" value="ChtBD2"/>
    <property type="match status" value="1"/>
</dbReference>
<evidence type="ECO:0000259" key="6">
    <source>
        <dbReference type="PROSITE" id="PS50940"/>
    </source>
</evidence>
<dbReference type="PANTHER" id="PTHR23301:SF0">
    <property type="entry name" value="CHITIN-BINDING TYPE-2 DOMAIN-CONTAINING PROTEIN-RELATED"/>
    <property type="match status" value="1"/>
</dbReference>
<keyword evidence="1" id="KW-0147">Chitin-binding</keyword>
<dbReference type="InterPro" id="IPR051940">
    <property type="entry name" value="Chitin_bind-dev_reg"/>
</dbReference>
<keyword evidence="8" id="KW-1185">Reference proteome</keyword>
<keyword evidence="4" id="KW-1015">Disulfide bond</keyword>